<evidence type="ECO:0000313" key="1">
    <source>
        <dbReference type="EMBL" id="ATZ34053.1"/>
    </source>
</evidence>
<proteinExistence type="predicted"/>
<gene>
    <name evidence="1" type="ORF">CV83915_03773</name>
</gene>
<dbReference type="AlphaFoldDB" id="A0A099AXW7"/>
<dbReference type="EMBL" id="CP024978">
    <property type="protein sequence ID" value="ATZ34053.1"/>
    <property type="molecule type" value="Genomic_DNA"/>
</dbReference>
<protein>
    <submittedName>
        <fullName evidence="1">Uncharacterized protein</fullName>
    </submittedName>
</protein>
<organism evidence="1 2">
    <name type="scientific">Escherichia coli</name>
    <dbReference type="NCBI Taxonomy" id="562"/>
    <lineage>
        <taxon>Bacteria</taxon>
        <taxon>Pseudomonadati</taxon>
        <taxon>Pseudomonadota</taxon>
        <taxon>Gammaproteobacteria</taxon>
        <taxon>Enterobacterales</taxon>
        <taxon>Enterobacteriaceae</taxon>
        <taxon>Escherichia</taxon>
    </lineage>
</organism>
<evidence type="ECO:0000313" key="2">
    <source>
        <dbReference type="Proteomes" id="UP000236551"/>
    </source>
</evidence>
<name>A0A099AXW7_ECOLX</name>
<dbReference type="Proteomes" id="UP000236551">
    <property type="component" value="Chromosome"/>
</dbReference>
<accession>A0A099AXW7</accession>
<reference evidence="1 2" key="1">
    <citation type="submission" date="2017-11" db="EMBL/GenBank/DDBJ databases">
        <title>Escherichia coli CV839-15 Genome sequencing and assembly.</title>
        <authorList>
            <person name="Li Z."/>
            <person name="Song N."/>
            <person name="Li W."/>
            <person name="Philip H.R."/>
            <person name="Bu Z."/>
            <person name="Siguo L."/>
        </authorList>
    </citation>
    <scope>NUCLEOTIDE SEQUENCE [LARGE SCALE GENOMIC DNA]</scope>
    <source>
        <strain evidence="1 2">CV839-15</strain>
    </source>
</reference>
<sequence>MALRLERCRQPANPGKIEWAIFYHSRLIPQCSSGFYLTHYCFR</sequence>